<gene>
    <name evidence="7" type="ordered locus">SL003B_1868</name>
</gene>
<keyword evidence="5 6" id="KW-0472">Membrane</keyword>
<feature type="transmembrane region" description="Helical" evidence="6">
    <location>
        <begin position="94"/>
        <end position="116"/>
    </location>
</feature>
<protein>
    <submittedName>
        <fullName evidence="7">Inner-membrane translocator</fullName>
    </submittedName>
</protein>
<dbReference type="Proteomes" id="UP000008130">
    <property type="component" value="Chromosome"/>
</dbReference>
<evidence type="ECO:0000313" key="7">
    <source>
        <dbReference type="EMBL" id="ADZ70294.1"/>
    </source>
</evidence>
<proteinExistence type="predicted"/>
<sequence>MRVLGFAVLVAALAALPFVTDALGQAAWLALATRILIYGIAAASLNFILGYGGMVSFGHAAFFGIGGYVVGILFTHHASGEPLFGVIPGTDQMLVTLPVAILVAGLFAAAIGALSLRTGGVQFIMITLAFAQMLFFLFVSLKAYGGEDGIIIRRTNALPGLNMRDKATLYWVVLTIAVLFFLGLRRLINSSFGAVISGIRQNERRMAALGIPAYRYKLAAFVLSGMGAGLAGALMANFLRFASPDMMHWTKSGELMIMVILGGVGTLFGPFLGAGVFLMLETFLASWSEHWPLALGLILLVVVLGTRGGIEALIRRLSALGRGGGQ</sequence>
<feature type="transmembrane region" description="Helical" evidence="6">
    <location>
        <begin position="255"/>
        <end position="279"/>
    </location>
</feature>
<dbReference type="InterPro" id="IPR001851">
    <property type="entry name" value="ABC_transp_permease"/>
</dbReference>
<dbReference type="eggNOG" id="COG4177">
    <property type="taxonomic scope" value="Bacteria"/>
</dbReference>
<dbReference type="HOGENOM" id="CLU_031365_0_1_5"/>
<feature type="transmembrane region" description="Helical" evidence="6">
    <location>
        <begin position="122"/>
        <end position="144"/>
    </location>
</feature>
<keyword evidence="2" id="KW-1003">Cell membrane</keyword>
<dbReference type="Pfam" id="PF02653">
    <property type="entry name" value="BPD_transp_2"/>
    <property type="match status" value="1"/>
</dbReference>
<evidence type="ECO:0000256" key="2">
    <source>
        <dbReference type="ARBA" id="ARBA00022475"/>
    </source>
</evidence>
<feature type="transmembrane region" description="Helical" evidence="6">
    <location>
        <begin position="291"/>
        <end position="310"/>
    </location>
</feature>
<dbReference type="CDD" id="cd06581">
    <property type="entry name" value="TM_PBP1_LivM_like"/>
    <property type="match status" value="1"/>
</dbReference>
<comment type="subcellular location">
    <subcellularLocation>
        <location evidence="1">Cell membrane</location>
        <topology evidence="1">Multi-pass membrane protein</topology>
    </subcellularLocation>
</comment>
<dbReference type="KEGG" id="pgv:SL003B_1868"/>
<evidence type="ECO:0000256" key="5">
    <source>
        <dbReference type="ARBA" id="ARBA00023136"/>
    </source>
</evidence>
<dbReference type="AlphaFoldDB" id="F2IW12"/>
<dbReference type="GO" id="GO:0015658">
    <property type="term" value="F:branched-chain amino acid transmembrane transporter activity"/>
    <property type="evidence" value="ECO:0007669"/>
    <property type="project" value="InterPro"/>
</dbReference>
<name>F2IW12_POLGS</name>
<evidence type="ECO:0000256" key="6">
    <source>
        <dbReference type="SAM" id="Phobius"/>
    </source>
</evidence>
<dbReference type="GO" id="GO:0005886">
    <property type="term" value="C:plasma membrane"/>
    <property type="evidence" value="ECO:0007669"/>
    <property type="project" value="UniProtKB-SubCell"/>
</dbReference>
<evidence type="ECO:0000256" key="3">
    <source>
        <dbReference type="ARBA" id="ARBA00022692"/>
    </source>
</evidence>
<reference evidence="7 8" key="1">
    <citation type="journal article" date="2011" name="J. Bacteriol.">
        <title>Complete genome sequence of Polymorphum gilvum SL003B-26A1T, a crude oil-degrading bacterium from oil-polluted saline soil.</title>
        <authorList>
            <person name="Li S.G."/>
            <person name="Tang Y.Q."/>
            <person name="Nie Y."/>
            <person name="Cai M."/>
            <person name="Wu X.L."/>
        </authorList>
    </citation>
    <scope>NUCLEOTIDE SEQUENCE [LARGE SCALE GENOMIC DNA]</scope>
    <source>
        <strain evidence="8">LMG 25793 / CGMCC 1.9160 / SL003B-26A1</strain>
    </source>
</reference>
<accession>F2IW12</accession>
<dbReference type="STRING" id="991905.SL003B_1868"/>
<dbReference type="OrthoDB" id="9804361at2"/>
<dbReference type="PANTHER" id="PTHR30482:SF17">
    <property type="entry name" value="ABC TRANSPORTER ATP-BINDING PROTEIN"/>
    <property type="match status" value="1"/>
</dbReference>
<dbReference type="InterPro" id="IPR043428">
    <property type="entry name" value="LivM-like"/>
</dbReference>
<evidence type="ECO:0000256" key="1">
    <source>
        <dbReference type="ARBA" id="ARBA00004651"/>
    </source>
</evidence>
<evidence type="ECO:0000256" key="4">
    <source>
        <dbReference type="ARBA" id="ARBA00022989"/>
    </source>
</evidence>
<keyword evidence="4 6" id="KW-1133">Transmembrane helix</keyword>
<evidence type="ECO:0000313" key="8">
    <source>
        <dbReference type="Proteomes" id="UP000008130"/>
    </source>
</evidence>
<keyword evidence="8" id="KW-1185">Reference proteome</keyword>
<dbReference type="RefSeq" id="WP_013652612.1">
    <property type="nucleotide sequence ID" value="NC_015259.1"/>
</dbReference>
<feature type="transmembrane region" description="Helical" evidence="6">
    <location>
        <begin position="48"/>
        <end position="74"/>
    </location>
</feature>
<dbReference type="PANTHER" id="PTHR30482">
    <property type="entry name" value="HIGH-AFFINITY BRANCHED-CHAIN AMINO ACID TRANSPORT SYSTEM PERMEASE"/>
    <property type="match status" value="1"/>
</dbReference>
<feature type="transmembrane region" description="Helical" evidence="6">
    <location>
        <begin position="218"/>
        <end position="243"/>
    </location>
</feature>
<dbReference type="EMBL" id="CP002568">
    <property type="protein sequence ID" value="ADZ70294.1"/>
    <property type="molecule type" value="Genomic_DNA"/>
</dbReference>
<organism evidence="7 8">
    <name type="scientific">Polymorphum gilvum (strain LMG 25793 / CGMCC 1.9160 / SL003B-26A1)</name>
    <dbReference type="NCBI Taxonomy" id="991905"/>
    <lineage>
        <taxon>Bacteria</taxon>
        <taxon>Pseudomonadati</taxon>
        <taxon>Pseudomonadota</taxon>
        <taxon>Alphaproteobacteria</taxon>
        <taxon>Rhodobacterales</taxon>
        <taxon>Paracoccaceae</taxon>
        <taxon>Polymorphum</taxon>
    </lineage>
</organism>
<keyword evidence="3 6" id="KW-0812">Transmembrane</keyword>
<feature type="transmembrane region" description="Helical" evidence="6">
    <location>
        <begin position="169"/>
        <end position="188"/>
    </location>
</feature>
<dbReference type="PATRIC" id="fig|991905.3.peg.1916"/>